<dbReference type="Proteomes" id="UP001054837">
    <property type="component" value="Unassembled WGS sequence"/>
</dbReference>
<accession>A0AAV4NDE1</accession>
<dbReference type="AlphaFoldDB" id="A0AAV4NDE1"/>
<dbReference type="EMBL" id="BPLQ01001507">
    <property type="protein sequence ID" value="GIX82350.1"/>
    <property type="molecule type" value="Genomic_DNA"/>
</dbReference>
<protein>
    <submittedName>
        <fullName evidence="2">Uncharacterized protein</fullName>
    </submittedName>
</protein>
<feature type="region of interest" description="Disordered" evidence="1">
    <location>
        <begin position="1"/>
        <end position="38"/>
    </location>
</feature>
<evidence type="ECO:0000256" key="1">
    <source>
        <dbReference type="SAM" id="MobiDB-lite"/>
    </source>
</evidence>
<evidence type="ECO:0000313" key="2">
    <source>
        <dbReference type="EMBL" id="GIX82350.1"/>
    </source>
</evidence>
<proteinExistence type="predicted"/>
<sequence length="108" mass="12537">MNENPTVSLTERKKNEKKKERESYKFPKNPMRSPNRRGSLTTNLLLAASDSHLFEEGRRFTAYKIQRRKKKKNVCLHWALIKRPFTASLAACYAGGHPAKNHLQSVFH</sequence>
<reference evidence="2 3" key="1">
    <citation type="submission" date="2021-06" db="EMBL/GenBank/DDBJ databases">
        <title>Caerostris darwini draft genome.</title>
        <authorList>
            <person name="Kono N."/>
            <person name="Arakawa K."/>
        </authorList>
    </citation>
    <scope>NUCLEOTIDE SEQUENCE [LARGE SCALE GENOMIC DNA]</scope>
</reference>
<keyword evidence="3" id="KW-1185">Reference proteome</keyword>
<name>A0AAV4NDE1_9ARAC</name>
<feature type="compositionally biased region" description="Basic and acidic residues" evidence="1">
    <location>
        <begin position="10"/>
        <end position="25"/>
    </location>
</feature>
<gene>
    <name evidence="2" type="ORF">CDAR_77901</name>
</gene>
<organism evidence="2 3">
    <name type="scientific">Caerostris darwini</name>
    <dbReference type="NCBI Taxonomy" id="1538125"/>
    <lineage>
        <taxon>Eukaryota</taxon>
        <taxon>Metazoa</taxon>
        <taxon>Ecdysozoa</taxon>
        <taxon>Arthropoda</taxon>
        <taxon>Chelicerata</taxon>
        <taxon>Arachnida</taxon>
        <taxon>Araneae</taxon>
        <taxon>Araneomorphae</taxon>
        <taxon>Entelegynae</taxon>
        <taxon>Araneoidea</taxon>
        <taxon>Araneidae</taxon>
        <taxon>Caerostris</taxon>
    </lineage>
</organism>
<comment type="caution">
    <text evidence="2">The sequence shown here is derived from an EMBL/GenBank/DDBJ whole genome shotgun (WGS) entry which is preliminary data.</text>
</comment>
<evidence type="ECO:0000313" key="3">
    <source>
        <dbReference type="Proteomes" id="UP001054837"/>
    </source>
</evidence>